<dbReference type="KEGG" id="max:MMALV_11180"/>
<accession>M9SC34</accession>
<dbReference type="STRING" id="1236689.MMALV_11180"/>
<evidence type="ECO:0000313" key="1">
    <source>
        <dbReference type="EMBL" id="AGI85851.1"/>
    </source>
</evidence>
<dbReference type="EMBL" id="CP004049">
    <property type="protein sequence ID" value="AGI85851.1"/>
    <property type="molecule type" value="Genomic_DNA"/>
</dbReference>
<organism evidence="1 2">
    <name type="scientific">Methanomethylophilus alvi (strain Mx1201)</name>
    <dbReference type="NCBI Taxonomy" id="1236689"/>
    <lineage>
        <taxon>Archaea</taxon>
        <taxon>Methanobacteriati</taxon>
        <taxon>Thermoplasmatota</taxon>
        <taxon>Thermoplasmata</taxon>
        <taxon>Methanomassiliicoccales</taxon>
        <taxon>Methanomethylophilaceae</taxon>
        <taxon>Methanomethylophilus</taxon>
    </lineage>
</organism>
<dbReference type="Proteomes" id="UP000012672">
    <property type="component" value="Chromosome"/>
</dbReference>
<dbReference type="InParanoid" id="M9SC34"/>
<gene>
    <name evidence="1" type="ORF">MMALV_11180</name>
</gene>
<protein>
    <submittedName>
        <fullName evidence="1">Uncharacterized protein</fullName>
    </submittedName>
</protein>
<keyword evidence="2" id="KW-1185">Reference proteome</keyword>
<name>M9SC34_METAX</name>
<proteinExistence type="predicted"/>
<dbReference type="AlphaFoldDB" id="M9SC34"/>
<dbReference type="HOGENOM" id="CLU_2067682_0_0_2"/>
<sequence>MNLRYGKGYTSIVKGGEKGMASEWEELEKLSKDELIIELVKSRRAMRNMCRLLDEISKDGASHYLYDRGEKPSEEWLSKIVSYAESKLDDGDHLDGSDLERYGVDSETADRYCYGEDW</sequence>
<reference evidence="1 2" key="1">
    <citation type="journal article" date="2012" name="J. Bacteriol.">
        <title>Genome sequence of 'Candidatus Methanomethylophilus alvus' Mx1201, a methanogenic archaeon from the human gut belonging to a seventh order of methanogens.</title>
        <authorList>
            <person name="Borrel G."/>
            <person name="Harris H.M."/>
            <person name="Tottey W."/>
            <person name="Mihajlovski A."/>
            <person name="Parisot N."/>
            <person name="Peyretaillade E."/>
            <person name="Peyret P."/>
            <person name="Gribaldo S."/>
            <person name="O'Toole P.W."/>
            <person name="Brugere J.F."/>
        </authorList>
    </citation>
    <scope>NUCLEOTIDE SEQUENCE [LARGE SCALE GENOMIC DNA]</scope>
    <source>
        <strain evidence="1 2">Mx1201</strain>
    </source>
</reference>
<evidence type="ECO:0000313" key="2">
    <source>
        <dbReference type="Proteomes" id="UP000012672"/>
    </source>
</evidence>